<gene>
    <name evidence="2" type="ORF">SAMN05192533_10955</name>
</gene>
<evidence type="ECO:0000313" key="2">
    <source>
        <dbReference type="EMBL" id="SEN10849.1"/>
    </source>
</evidence>
<evidence type="ECO:0000256" key="1">
    <source>
        <dbReference type="SAM" id="Coils"/>
    </source>
</evidence>
<name>A0A1H8DU94_9BACI</name>
<dbReference type="OrthoDB" id="2931259at2"/>
<dbReference type="AlphaFoldDB" id="A0A1H8DU94"/>
<keyword evidence="3" id="KW-1185">Reference proteome</keyword>
<evidence type="ECO:0000313" key="3">
    <source>
        <dbReference type="Proteomes" id="UP000198553"/>
    </source>
</evidence>
<feature type="coiled-coil region" evidence="1">
    <location>
        <begin position="5"/>
        <end position="32"/>
    </location>
</feature>
<dbReference type="Proteomes" id="UP000198553">
    <property type="component" value="Unassembled WGS sequence"/>
</dbReference>
<accession>A0A1H8DU94</accession>
<dbReference type="EMBL" id="FOBW01000009">
    <property type="protein sequence ID" value="SEN10849.1"/>
    <property type="molecule type" value="Genomic_DNA"/>
</dbReference>
<sequence>MEKKLDQLIETLVEVKGKIDLLANKVETLETRLNGLGKVDSIEHRVTSNQIDITDIKEALERMEEIQSEKVEAMLKEVIQSFSQKNSREFSTIHKRLDSHLLKLGRVEEDILMLKEDRG</sequence>
<reference evidence="3" key="1">
    <citation type="submission" date="2016-10" db="EMBL/GenBank/DDBJ databases">
        <authorList>
            <person name="Varghese N."/>
            <person name="Submissions S."/>
        </authorList>
    </citation>
    <scope>NUCLEOTIDE SEQUENCE [LARGE SCALE GENOMIC DNA]</scope>
    <source>
        <strain evidence="3">B48,IBRC-M 10115,DSM 25386,CECT 8001</strain>
    </source>
</reference>
<dbReference type="RefSeq" id="WP_090746392.1">
    <property type="nucleotide sequence ID" value="NZ_FOBW01000009.1"/>
</dbReference>
<keyword evidence="1" id="KW-0175">Coiled coil</keyword>
<proteinExistence type="predicted"/>
<organism evidence="2 3">
    <name type="scientific">Mesobacillus persicus</name>
    <dbReference type="NCBI Taxonomy" id="930146"/>
    <lineage>
        <taxon>Bacteria</taxon>
        <taxon>Bacillati</taxon>
        <taxon>Bacillota</taxon>
        <taxon>Bacilli</taxon>
        <taxon>Bacillales</taxon>
        <taxon>Bacillaceae</taxon>
        <taxon>Mesobacillus</taxon>
    </lineage>
</organism>
<protein>
    <submittedName>
        <fullName evidence="2">Uncharacterized protein</fullName>
    </submittedName>
</protein>